<evidence type="ECO:0000259" key="9">
    <source>
        <dbReference type="Pfam" id="PF24807"/>
    </source>
</evidence>
<dbReference type="PROSITE" id="PS50082">
    <property type="entry name" value="WD_REPEATS_2"/>
    <property type="match status" value="2"/>
</dbReference>
<keyword evidence="11" id="KW-1185">Reference proteome</keyword>
<dbReference type="SUPFAM" id="SSF50978">
    <property type="entry name" value="WD40 repeat-like"/>
    <property type="match status" value="1"/>
</dbReference>
<evidence type="ECO:0000256" key="8">
    <source>
        <dbReference type="SAM" id="MobiDB-lite"/>
    </source>
</evidence>
<dbReference type="STRING" id="2880.D7G9G0"/>
<proteinExistence type="inferred from homology"/>
<dbReference type="InterPro" id="IPR015943">
    <property type="entry name" value="WD40/YVTN_repeat-like_dom_sf"/>
</dbReference>
<keyword evidence="4" id="KW-0677">Repeat</keyword>
<keyword evidence="3" id="KW-0132">Cell division</keyword>
<evidence type="ECO:0000256" key="5">
    <source>
        <dbReference type="ARBA" id="ARBA00022776"/>
    </source>
</evidence>
<feature type="compositionally biased region" description="Gly residues" evidence="8">
    <location>
        <begin position="428"/>
        <end position="440"/>
    </location>
</feature>
<feature type="region of interest" description="Disordered" evidence="8">
    <location>
        <begin position="611"/>
        <end position="638"/>
    </location>
</feature>
<feature type="compositionally biased region" description="Low complexity" evidence="8">
    <location>
        <begin position="71"/>
        <end position="89"/>
    </location>
</feature>
<feature type="region of interest" description="Disordered" evidence="8">
    <location>
        <begin position="428"/>
        <end position="448"/>
    </location>
</feature>
<dbReference type="GO" id="GO:0031145">
    <property type="term" value="P:anaphase-promoting complex-dependent catabolic process"/>
    <property type="evidence" value="ECO:0007669"/>
    <property type="project" value="TreeGrafter"/>
</dbReference>
<dbReference type="InterPro" id="IPR019775">
    <property type="entry name" value="WD40_repeat_CS"/>
</dbReference>
<gene>
    <name evidence="10" type="ORF">Esi_0098_0044</name>
</gene>
<dbReference type="InterPro" id="IPR001680">
    <property type="entry name" value="WD40_rpt"/>
</dbReference>
<evidence type="ECO:0000313" key="11">
    <source>
        <dbReference type="Proteomes" id="UP000002630"/>
    </source>
</evidence>
<dbReference type="InParanoid" id="D7G9G0"/>
<dbReference type="eggNOG" id="KOG0305">
    <property type="taxonomic scope" value="Eukaryota"/>
</dbReference>
<evidence type="ECO:0000256" key="6">
    <source>
        <dbReference type="ARBA" id="ARBA00023306"/>
    </source>
</evidence>
<protein>
    <recommendedName>
        <fullName evidence="9">CDC20/Fizzy WD40 domain-containing protein</fullName>
    </recommendedName>
</protein>
<dbReference type="InterPro" id="IPR056150">
    <property type="entry name" value="WD40_CDC20-Fz"/>
</dbReference>
<comment type="similarity">
    <text evidence="1">Belongs to the WD repeat CDC20/Fizzy family.</text>
</comment>
<dbReference type="PANTHER" id="PTHR19918:SF8">
    <property type="entry name" value="FI02843P"/>
    <property type="match status" value="1"/>
</dbReference>
<evidence type="ECO:0000256" key="4">
    <source>
        <dbReference type="ARBA" id="ARBA00022737"/>
    </source>
</evidence>
<organism evidence="10 11">
    <name type="scientific">Ectocarpus siliculosus</name>
    <name type="common">Brown alga</name>
    <name type="synonym">Conferva siliculosa</name>
    <dbReference type="NCBI Taxonomy" id="2880"/>
    <lineage>
        <taxon>Eukaryota</taxon>
        <taxon>Sar</taxon>
        <taxon>Stramenopiles</taxon>
        <taxon>Ochrophyta</taxon>
        <taxon>PX clade</taxon>
        <taxon>Phaeophyceae</taxon>
        <taxon>Ectocarpales</taxon>
        <taxon>Ectocarpaceae</taxon>
        <taxon>Ectocarpus</taxon>
    </lineage>
</organism>
<dbReference type="GO" id="GO:1990757">
    <property type="term" value="F:ubiquitin ligase activator activity"/>
    <property type="evidence" value="ECO:0007669"/>
    <property type="project" value="TreeGrafter"/>
</dbReference>
<evidence type="ECO:0000256" key="7">
    <source>
        <dbReference type="PROSITE-ProRule" id="PRU00221"/>
    </source>
</evidence>
<dbReference type="CDD" id="cd00200">
    <property type="entry name" value="WD40"/>
    <property type="match status" value="1"/>
</dbReference>
<dbReference type="EMBL" id="FN649747">
    <property type="protein sequence ID" value="CBJ28300.1"/>
    <property type="molecule type" value="Genomic_DNA"/>
</dbReference>
<dbReference type="InterPro" id="IPR033010">
    <property type="entry name" value="Cdc20/Fizzy"/>
</dbReference>
<feature type="compositionally biased region" description="Low complexity" evidence="8">
    <location>
        <begin position="202"/>
        <end position="214"/>
    </location>
</feature>
<dbReference type="GO" id="GO:1905786">
    <property type="term" value="P:positive regulation of anaphase-promoting complex-dependent catabolic process"/>
    <property type="evidence" value="ECO:0007669"/>
    <property type="project" value="TreeGrafter"/>
</dbReference>
<dbReference type="GO" id="GO:0051301">
    <property type="term" value="P:cell division"/>
    <property type="evidence" value="ECO:0007669"/>
    <property type="project" value="UniProtKB-KW"/>
</dbReference>
<reference evidence="10 11" key="1">
    <citation type="journal article" date="2010" name="Nature">
        <title>The Ectocarpus genome and the independent evolution of multicellularity in brown algae.</title>
        <authorList>
            <person name="Cock J.M."/>
            <person name="Sterck L."/>
            <person name="Rouze P."/>
            <person name="Scornet D."/>
            <person name="Allen A.E."/>
            <person name="Amoutzias G."/>
            <person name="Anthouard V."/>
            <person name="Artiguenave F."/>
            <person name="Aury J.M."/>
            <person name="Badger J.H."/>
            <person name="Beszteri B."/>
            <person name="Billiau K."/>
            <person name="Bonnet E."/>
            <person name="Bothwell J.H."/>
            <person name="Bowler C."/>
            <person name="Boyen C."/>
            <person name="Brownlee C."/>
            <person name="Carrano C.J."/>
            <person name="Charrier B."/>
            <person name="Cho G.Y."/>
            <person name="Coelho S.M."/>
            <person name="Collen J."/>
            <person name="Corre E."/>
            <person name="Da Silva C."/>
            <person name="Delage L."/>
            <person name="Delaroque N."/>
            <person name="Dittami S.M."/>
            <person name="Doulbeau S."/>
            <person name="Elias M."/>
            <person name="Farnham G."/>
            <person name="Gachon C.M."/>
            <person name="Gschloessl B."/>
            <person name="Heesch S."/>
            <person name="Jabbari K."/>
            <person name="Jubin C."/>
            <person name="Kawai H."/>
            <person name="Kimura K."/>
            <person name="Kloareg B."/>
            <person name="Kupper F.C."/>
            <person name="Lang D."/>
            <person name="Le Bail A."/>
            <person name="Leblanc C."/>
            <person name="Lerouge P."/>
            <person name="Lohr M."/>
            <person name="Lopez P.J."/>
            <person name="Martens C."/>
            <person name="Maumus F."/>
            <person name="Michel G."/>
            <person name="Miranda-Saavedra D."/>
            <person name="Morales J."/>
            <person name="Moreau H."/>
            <person name="Motomura T."/>
            <person name="Nagasato C."/>
            <person name="Napoli C.A."/>
            <person name="Nelson D.R."/>
            <person name="Nyvall-Collen P."/>
            <person name="Peters A.F."/>
            <person name="Pommier C."/>
            <person name="Potin P."/>
            <person name="Poulain J."/>
            <person name="Quesneville H."/>
            <person name="Read B."/>
            <person name="Rensing S.A."/>
            <person name="Ritter A."/>
            <person name="Rousvoal S."/>
            <person name="Samanta M."/>
            <person name="Samson G."/>
            <person name="Schroeder D.C."/>
            <person name="Segurens B."/>
            <person name="Strittmatter M."/>
            <person name="Tonon T."/>
            <person name="Tregear J.W."/>
            <person name="Valentin K."/>
            <person name="von Dassow P."/>
            <person name="Yamagishi T."/>
            <person name="Van de Peer Y."/>
            <person name="Wincker P."/>
        </authorList>
    </citation>
    <scope>NUCLEOTIDE SEQUENCE [LARGE SCALE GENOMIC DNA]</scope>
    <source>
        <strain evidence="11">Ec32 / CCAP1310/4</strain>
    </source>
</reference>
<keyword evidence="5" id="KW-0498">Mitosis</keyword>
<feature type="repeat" description="WD" evidence="7">
    <location>
        <begin position="389"/>
        <end position="421"/>
    </location>
</feature>
<dbReference type="OrthoDB" id="10263272at2759"/>
<evidence type="ECO:0000256" key="1">
    <source>
        <dbReference type="ARBA" id="ARBA00006445"/>
    </source>
</evidence>
<evidence type="ECO:0000256" key="2">
    <source>
        <dbReference type="ARBA" id="ARBA00022574"/>
    </source>
</evidence>
<name>D7G9G0_ECTSI</name>
<dbReference type="PROSITE" id="PS50294">
    <property type="entry name" value="WD_REPEATS_REGION"/>
    <property type="match status" value="2"/>
</dbReference>
<dbReference type="PROSITE" id="PS00678">
    <property type="entry name" value="WD_REPEATS_1"/>
    <property type="match status" value="1"/>
</dbReference>
<feature type="repeat" description="WD" evidence="7">
    <location>
        <begin position="541"/>
        <end position="574"/>
    </location>
</feature>
<dbReference type="InterPro" id="IPR036322">
    <property type="entry name" value="WD40_repeat_dom_sf"/>
</dbReference>
<accession>D7G9G0</accession>
<feature type="compositionally biased region" description="Polar residues" evidence="8">
    <location>
        <begin position="43"/>
        <end position="56"/>
    </location>
</feature>
<dbReference type="AlphaFoldDB" id="D7G9G0"/>
<sequence>MNDLEMMFAPRRGPSTPKRRRVAQPAYATPSMGSAGKMKGSPRLSTASRKQGSVPSPSALLAGIGGSNLFPVSGTSSSVPSTPRRGTSSARGEPATPTTKRKLSRTPASSSANIIHSNMGGGGGSSSNSARNIEGDRFIPNRPSMNFDLCNHMLLSSDNSENEPQPGSDAPAPLRREFQQALRNTLLSPMSGGPCKGDRGRSGSSVGGSPRVLSFTERPPLPQDRYTNVLKVLHTMSNTSIARASVGRSIPSAPLRILDAPDLVDDYYLNLISWGHNNVLAVALGQAVYLWNAATGSIEHLLTLPNPHDFVTSVAWMGRDGGDFLGVGTNHSAVQLWDASKLRQVRTMSGHSARVGTLAWKRHVLSSGSRDSSIIQHDVRMPNHKMATFTGHEQEVCGLKWSPDGNTLASGGNENFLCLWDASMSGRGGAGGGGGGGSSGGRSSPVHRPRRTLVQHQAAVKALAWCPSQRHLLASGGGTADRTIKFWNTANGAMLNSVDTGSQVCSLQWSRHNKELVSSHGFSENQLCLWKYPNMLKIKEFRGHTSRVLHMDTSPDGSTVVSAAADETLRFWDMFGSPPNAKVGVSKRERIQSLRGCIYLSAVTDHAPARSFRRRRRCKGKCAQDSNRPTRPPARPTERRELALGELSDLMKTMN</sequence>
<dbReference type="GO" id="GO:0005680">
    <property type="term" value="C:anaphase-promoting complex"/>
    <property type="evidence" value="ECO:0007669"/>
    <property type="project" value="TreeGrafter"/>
</dbReference>
<evidence type="ECO:0000313" key="10">
    <source>
        <dbReference type="EMBL" id="CBJ28300.1"/>
    </source>
</evidence>
<keyword evidence="2 7" id="KW-0853">WD repeat</keyword>
<dbReference type="PANTHER" id="PTHR19918">
    <property type="entry name" value="CELL DIVISION CYCLE 20 CDC20 FIZZY -RELATED"/>
    <property type="match status" value="1"/>
</dbReference>
<dbReference type="Pfam" id="PF24807">
    <property type="entry name" value="WD40_CDC20-Fz"/>
    <property type="match status" value="1"/>
</dbReference>
<keyword evidence="6" id="KW-0131">Cell cycle</keyword>
<dbReference type="Proteomes" id="UP000002630">
    <property type="component" value="Linkage Group LG22"/>
</dbReference>
<evidence type="ECO:0000256" key="3">
    <source>
        <dbReference type="ARBA" id="ARBA00022618"/>
    </source>
</evidence>
<dbReference type="GO" id="GO:0010997">
    <property type="term" value="F:anaphase-promoting complex binding"/>
    <property type="evidence" value="ECO:0007669"/>
    <property type="project" value="InterPro"/>
</dbReference>
<feature type="compositionally biased region" description="Polar residues" evidence="8">
    <location>
        <begin position="106"/>
        <end position="116"/>
    </location>
</feature>
<dbReference type="FunCoup" id="D7G9G0">
    <property type="interactions" value="260"/>
</dbReference>
<dbReference type="Gene3D" id="2.130.10.10">
    <property type="entry name" value="YVTN repeat-like/Quinoprotein amine dehydrogenase"/>
    <property type="match status" value="1"/>
</dbReference>
<dbReference type="EMBL" id="FN649222">
    <property type="protein sequence ID" value="CBJ28300.1"/>
    <property type="molecule type" value="Genomic_DNA"/>
</dbReference>
<feature type="compositionally biased region" description="Basic residues" evidence="8">
    <location>
        <begin position="611"/>
        <end position="620"/>
    </location>
</feature>
<feature type="domain" description="CDC20/Fizzy WD40" evidence="9">
    <location>
        <begin position="258"/>
        <end position="572"/>
    </location>
</feature>
<feature type="region of interest" description="Disordered" evidence="8">
    <location>
        <begin position="186"/>
        <end position="218"/>
    </location>
</feature>
<feature type="region of interest" description="Disordered" evidence="8">
    <location>
        <begin position="1"/>
        <end position="139"/>
    </location>
</feature>
<dbReference type="SMART" id="SM00320">
    <property type="entry name" value="WD40"/>
    <property type="match status" value="6"/>
</dbReference>